<sequence>MEIINLEQSAISSGEKIIPSRIIEKEEVQVVLLAFEPGQGVPEHKTPVDVFFYVVKGTVEITIGEDNEEIREGNIVLSPANIPHAIKNNSSGRAMVLVIKTPNPQYIKK</sequence>
<reference evidence="3" key="1">
    <citation type="submission" date="2016-11" db="EMBL/GenBank/DDBJ databases">
        <authorList>
            <person name="Varghese N."/>
            <person name="Submissions S."/>
        </authorList>
    </citation>
    <scope>NUCLEOTIDE SEQUENCE [LARGE SCALE GENOMIC DNA]</scope>
    <source>
        <strain evidence="3">DSM 18802</strain>
    </source>
</reference>
<dbReference type="InterPro" id="IPR013096">
    <property type="entry name" value="Cupin_2"/>
</dbReference>
<keyword evidence="3" id="KW-1185">Reference proteome</keyword>
<dbReference type="EMBL" id="FRCR01000012">
    <property type="protein sequence ID" value="SHM77049.1"/>
    <property type="molecule type" value="Genomic_DNA"/>
</dbReference>
<feature type="domain" description="Cupin type-2" evidence="1">
    <location>
        <begin position="32"/>
        <end position="99"/>
    </location>
</feature>
<evidence type="ECO:0000313" key="2">
    <source>
        <dbReference type="EMBL" id="SHM77049.1"/>
    </source>
</evidence>
<dbReference type="Gene3D" id="2.60.120.10">
    <property type="entry name" value="Jelly Rolls"/>
    <property type="match status" value="1"/>
</dbReference>
<dbReference type="Proteomes" id="UP000184375">
    <property type="component" value="Unassembled WGS sequence"/>
</dbReference>
<dbReference type="InterPro" id="IPR011051">
    <property type="entry name" value="RmlC_Cupin_sf"/>
</dbReference>
<dbReference type="STRING" id="447595.SAMN05660826_01905"/>
<dbReference type="InterPro" id="IPR014710">
    <property type="entry name" value="RmlC-like_jellyroll"/>
</dbReference>
<protein>
    <submittedName>
        <fullName evidence="2">Cupin domain-containing protein</fullName>
    </submittedName>
</protein>
<dbReference type="Pfam" id="PF07883">
    <property type="entry name" value="Cupin_2"/>
    <property type="match status" value="1"/>
</dbReference>
<dbReference type="PANTHER" id="PTHR37694">
    <property type="entry name" value="SLR8022 PROTEIN"/>
    <property type="match status" value="1"/>
</dbReference>
<evidence type="ECO:0000313" key="3">
    <source>
        <dbReference type="Proteomes" id="UP000184375"/>
    </source>
</evidence>
<dbReference type="AlphaFoldDB" id="A0A1M7LG75"/>
<dbReference type="RefSeq" id="WP_073257873.1">
    <property type="nucleotide sequence ID" value="NZ_FRCR01000012.1"/>
</dbReference>
<proteinExistence type="predicted"/>
<accession>A0A1M7LG75</accession>
<gene>
    <name evidence="2" type="ORF">SAMN05660826_01905</name>
</gene>
<name>A0A1M7LG75_9FIRM</name>
<dbReference type="PANTHER" id="PTHR37694:SF1">
    <property type="entry name" value="SLR8022 PROTEIN"/>
    <property type="match status" value="1"/>
</dbReference>
<organism evidence="2 3">
    <name type="scientific">Caldanaerovirga acetigignens</name>
    <dbReference type="NCBI Taxonomy" id="447595"/>
    <lineage>
        <taxon>Bacteria</taxon>
        <taxon>Bacillati</taxon>
        <taxon>Bacillota</taxon>
        <taxon>Clostridia</taxon>
        <taxon>Thermosediminibacterales</taxon>
        <taxon>Thermosediminibacteraceae</taxon>
        <taxon>Caldanaerovirga</taxon>
    </lineage>
</organism>
<dbReference type="SUPFAM" id="SSF51182">
    <property type="entry name" value="RmlC-like cupins"/>
    <property type="match status" value="1"/>
</dbReference>
<dbReference type="OrthoDB" id="9797047at2"/>
<evidence type="ECO:0000259" key="1">
    <source>
        <dbReference type="Pfam" id="PF07883"/>
    </source>
</evidence>